<evidence type="ECO:0000313" key="3">
    <source>
        <dbReference type="Proteomes" id="UP000438448"/>
    </source>
</evidence>
<sequence length="163" mass="17880">MSNQNDRLITDASQVLDSIFAAMEQAEQARHKRDTLTGNAQVERGRIAVTVNASGSITEVTFSDDVEDLTYSRIARATLEAAQQAAAEVKRKNEELLAPLLAARAAIPQLSDLVQGLPALRDRITEPSVAPLTRPSERQTDSPVAGFDDSVEYRPTRRSTFDR</sequence>
<feature type="region of interest" description="Disordered" evidence="1">
    <location>
        <begin position="125"/>
        <end position="163"/>
    </location>
</feature>
<dbReference type="Gene3D" id="3.30.1310.10">
    <property type="entry name" value="Nucleoid-associated protein YbaB-like domain"/>
    <property type="match status" value="1"/>
</dbReference>
<evidence type="ECO:0008006" key="4">
    <source>
        <dbReference type="Google" id="ProtNLM"/>
    </source>
</evidence>
<name>A0A7K0D9P8_9NOCA</name>
<accession>A0A7K0D9P8</accession>
<dbReference type="EMBL" id="WEGK01000013">
    <property type="protein sequence ID" value="MQY22493.1"/>
    <property type="molecule type" value="Genomic_DNA"/>
</dbReference>
<comment type="caution">
    <text evidence="2">The sequence shown here is derived from an EMBL/GenBank/DDBJ whole genome shotgun (WGS) entry which is preliminary data.</text>
</comment>
<proteinExistence type="predicted"/>
<evidence type="ECO:0000256" key="1">
    <source>
        <dbReference type="SAM" id="MobiDB-lite"/>
    </source>
</evidence>
<organism evidence="2 3">
    <name type="scientific">Nocardia macrotermitis</name>
    <dbReference type="NCBI Taxonomy" id="2585198"/>
    <lineage>
        <taxon>Bacteria</taxon>
        <taxon>Bacillati</taxon>
        <taxon>Actinomycetota</taxon>
        <taxon>Actinomycetes</taxon>
        <taxon>Mycobacteriales</taxon>
        <taxon>Nocardiaceae</taxon>
        <taxon>Nocardia</taxon>
    </lineage>
</organism>
<reference evidence="2 3" key="1">
    <citation type="submission" date="2019-10" db="EMBL/GenBank/DDBJ databases">
        <title>Nocardia macrotermitis sp. nov. and Nocardia aurantia sp. nov., isolated from the gut of fungus growing-termite Macrotermes natalensis.</title>
        <authorList>
            <person name="Benndorf R."/>
            <person name="Schwitalla J."/>
            <person name="Martin K."/>
            <person name="De Beer W."/>
            <person name="Kaster A.-K."/>
            <person name="Vollmers J."/>
            <person name="Poulsen M."/>
            <person name="Beemelmanns C."/>
        </authorList>
    </citation>
    <scope>NUCLEOTIDE SEQUENCE [LARGE SCALE GENOMIC DNA]</scope>
    <source>
        <strain evidence="2 3">RB20</strain>
    </source>
</reference>
<dbReference type="SUPFAM" id="SSF82607">
    <property type="entry name" value="YbaB-like"/>
    <property type="match status" value="1"/>
</dbReference>
<dbReference type="Proteomes" id="UP000438448">
    <property type="component" value="Unassembled WGS sequence"/>
</dbReference>
<dbReference type="AlphaFoldDB" id="A0A7K0D9P8"/>
<dbReference type="InterPro" id="IPR004401">
    <property type="entry name" value="YbaB/EbfC"/>
</dbReference>
<protein>
    <recommendedName>
        <fullName evidence="4">YbaB/EbfC DNA-binding family protein</fullName>
    </recommendedName>
</protein>
<dbReference type="Pfam" id="PF02575">
    <property type="entry name" value="YbaB_DNA_bd"/>
    <property type="match status" value="1"/>
</dbReference>
<keyword evidence="3" id="KW-1185">Reference proteome</keyword>
<gene>
    <name evidence="2" type="ORF">NRB20_56110</name>
</gene>
<dbReference type="GO" id="GO:0003677">
    <property type="term" value="F:DNA binding"/>
    <property type="evidence" value="ECO:0007669"/>
    <property type="project" value="InterPro"/>
</dbReference>
<dbReference type="OrthoDB" id="4552243at2"/>
<dbReference type="RefSeq" id="WP_153414086.1">
    <property type="nucleotide sequence ID" value="NZ_WEGK01000013.1"/>
</dbReference>
<evidence type="ECO:0000313" key="2">
    <source>
        <dbReference type="EMBL" id="MQY22493.1"/>
    </source>
</evidence>
<feature type="compositionally biased region" description="Basic and acidic residues" evidence="1">
    <location>
        <begin position="151"/>
        <end position="163"/>
    </location>
</feature>
<dbReference type="InterPro" id="IPR036894">
    <property type="entry name" value="YbaB-like_sf"/>
</dbReference>